<keyword evidence="2" id="KW-0378">Hydrolase</keyword>
<dbReference type="CDD" id="cd12797">
    <property type="entry name" value="M23_peptidase"/>
    <property type="match status" value="1"/>
</dbReference>
<dbReference type="InterPro" id="IPR016047">
    <property type="entry name" value="M23ase_b-sheet_dom"/>
</dbReference>
<evidence type="ECO:0000259" key="1">
    <source>
        <dbReference type="Pfam" id="PF01551"/>
    </source>
</evidence>
<reference evidence="2" key="1">
    <citation type="submission" date="2020-08" db="EMBL/GenBank/DDBJ databases">
        <title>Sequencing the genomes of 1000 actinobacteria strains.</title>
        <authorList>
            <person name="Klenk H.-P."/>
        </authorList>
    </citation>
    <scope>NUCLEOTIDE SEQUENCE</scope>
    <source>
        <strain evidence="2">DSM 10695</strain>
    </source>
</reference>
<dbReference type="AlphaFoldDB" id="A0A923E4N3"/>
<name>A0A923E4N3_9ACTO</name>
<organism evidence="2 3">
    <name type="scientific">Schaalia hyovaginalis</name>
    <dbReference type="NCBI Taxonomy" id="29316"/>
    <lineage>
        <taxon>Bacteria</taxon>
        <taxon>Bacillati</taxon>
        <taxon>Actinomycetota</taxon>
        <taxon>Actinomycetes</taxon>
        <taxon>Actinomycetales</taxon>
        <taxon>Actinomycetaceae</taxon>
        <taxon>Schaalia</taxon>
    </lineage>
</organism>
<dbReference type="InterPro" id="IPR011055">
    <property type="entry name" value="Dup_hybrid_motif"/>
</dbReference>
<dbReference type="Proteomes" id="UP000617426">
    <property type="component" value="Unassembled WGS sequence"/>
</dbReference>
<keyword evidence="3" id="KW-1185">Reference proteome</keyword>
<dbReference type="RefSeq" id="WP_184452828.1">
    <property type="nucleotide sequence ID" value="NZ_JACHMK010000001.1"/>
</dbReference>
<gene>
    <name evidence="2" type="ORF">HD592_001383</name>
</gene>
<evidence type="ECO:0000313" key="3">
    <source>
        <dbReference type="Proteomes" id="UP000617426"/>
    </source>
</evidence>
<accession>A0A923E4N3</accession>
<comment type="caution">
    <text evidence="2">The sequence shown here is derived from an EMBL/GenBank/DDBJ whole genome shotgun (WGS) entry which is preliminary data.</text>
</comment>
<dbReference type="EMBL" id="JACHMK010000001">
    <property type="protein sequence ID" value="MBB6334818.1"/>
    <property type="molecule type" value="Genomic_DNA"/>
</dbReference>
<dbReference type="SUPFAM" id="SSF51261">
    <property type="entry name" value="Duplicated hybrid motif"/>
    <property type="match status" value="1"/>
</dbReference>
<dbReference type="Gene3D" id="2.70.70.10">
    <property type="entry name" value="Glucose Permease (Domain IIA)"/>
    <property type="match status" value="1"/>
</dbReference>
<protein>
    <submittedName>
        <fullName evidence="2">Murein DD-endopeptidase MepM/ murein hydrolase activator NlpD</fullName>
    </submittedName>
</protein>
<proteinExistence type="predicted"/>
<sequence length="204" mass="21801">MRDAPPGARLVTLVARRIHSRIPPALVHNPDAAPSGSAALQPDHGRMHRMLALLIPLVAPLLLVRPSPGLEAPAPWRWPAAQRVAVVRPFDPPPLPWLKGHRGVDLDLDVGAVVLAPAPGRVAFAGVLAGRPVLALSHGRIRSTYEPVIALVEVGEEVRAGQAVAVLVDGHEPSGLHWGAKLEGDHYIDPLRMLQGPIGLKPWE</sequence>
<dbReference type="Pfam" id="PF01551">
    <property type="entry name" value="Peptidase_M23"/>
    <property type="match status" value="1"/>
</dbReference>
<dbReference type="GO" id="GO:0016787">
    <property type="term" value="F:hydrolase activity"/>
    <property type="evidence" value="ECO:0007669"/>
    <property type="project" value="UniProtKB-KW"/>
</dbReference>
<evidence type="ECO:0000313" key="2">
    <source>
        <dbReference type="EMBL" id="MBB6334818.1"/>
    </source>
</evidence>
<feature type="domain" description="M23ase beta-sheet core" evidence="1">
    <location>
        <begin position="100"/>
        <end position="189"/>
    </location>
</feature>